<protein>
    <submittedName>
        <fullName evidence="4">S1/P1 nuclease</fullName>
    </submittedName>
</protein>
<dbReference type="CDD" id="cd11010">
    <property type="entry name" value="S1-P1_nuclease"/>
    <property type="match status" value="1"/>
</dbReference>
<evidence type="ECO:0000256" key="3">
    <source>
        <dbReference type="SAM" id="SignalP"/>
    </source>
</evidence>
<dbReference type="InterPro" id="IPR003154">
    <property type="entry name" value="S1/P1nuclease"/>
</dbReference>
<dbReference type="GO" id="GO:0046872">
    <property type="term" value="F:metal ion binding"/>
    <property type="evidence" value="ECO:0007669"/>
    <property type="project" value="UniProtKB-KW"/>
</dbReference>
<keyword evidence="2" id="KW-0378">Hydrolase</keyword>
<dbReference type="GO" id="GO:0016787">
    <property type="term" value="F:hydrolase activity"/>
    <property type="evidence" value="ECO:0007669"/>
    <property type="project" value="UniProtKB-KW"/>
</dbReference>
<organism evidence="4 5">
    <name type="scientific">Halomarinibacterium sedimenti</name>
    <dbReference type="NCBI Taxonomy" id="2857106"/>
    <lineage>
        <taxon>Bacteria</taxon>
        <taxon>Pseudomonadati</taxon>
        <taxon>Bacteroidota</taxon>
        <taxon>Flavobacteriia</taxon>
        <taxon>Flavobacteriales</taxon>
        <taxon>Flavobacteriaceae</taxon>
        <taxon>Halomarinibacterium</taxon>
    </lineage>
</organism>
<evidence type="ECO:0000313" key="5">
    <source>
        <dbReference type="Proteomes" id="UP001138686"/>
    </source>
</evidence>
<sequence length="258" mass="29732">MKKLIFLAFAFLFVTSSYAAEDWGPTGHRAVGEIAQSYLSPEVKLIIEDILDGQSLALVSTFADEIKSDERYKAFSPWHYVNFPFDSTYEKSPKSEKGDIIVAIKKCVEVLKSKEASKDDKAFYLKMLVHFMGDLHQPLHVGLAEDRGGNTFQVQWFDEGVNLHWVWDEKIIEKFGMTYTELAQNTNKLSQEELDAIQKGNVEDWMYESRTLCLDVYDYTKVGDKLSYEYMYRYAHVVRNQLQKGGIRLGNLLNTIFS</sequence>
<dbReference type="Proteomes" id="UP001138686">
    <property type="component" value="Unassembled WGS sequence"/>
</dbReference>
<dbReference type="GO" id="GO:0003676">
    <property type="term" value="F:nucleic acid binding"/>
    <property type="evidence" value="ECO:0007669"/>
    <property type="project" value="InterPro"/>
</dbReference>
<dbReference type="AlphaFoldDB" id="A0A9X1K044"/>
<proteinExistence type="predicted"/>
<feature type="signal peptide" evidence="3">
    <location>
        <begin position="1"/>
        <end position="19"/>
    </location>
</feature>
<keyword evidence="5" id="KW-1185">Reference proteome</keyword>
<evidence type="ECO:0000313" key="4">
    <source>
        <dbReference type="EMBL" id="MBW2939107.1"/>
    </source>
</evidence>
<dbReference type="PANTHER" id="PTHR33146:SF26">
    <property type="entry name" value="ENDONUCLEASE 4"/>
    <property type="match status" value="1"/>
</dbReference>
<dbReference type="EMBL" id="JAHWDP010000009">
    <property type="protein sequence ID" value="MBW2939107.1"/>
    <property type="molecule type" value="Genomic_DNA"/>
</dbReference>
<dbReference type="GO" id="GO:0006308">
    <property type="term" value="P:DNA catabolic process"/>
    <property type="evidence" value="ECO:0007669"/>
    <property type="project" value="InterPro"/>
</dbReference>
<evidence type="ECO:0000256" key="1">
    <source>
        <dbReference type="ARBA" id="ARBA00022723"/>
    </source>
</evidence>
<name>A0A9X1K044_9FLAO</name>
<keyword evidence="1" id="KW-0479">Metal-binding</keyword>
<accession>A0A9X1K044</accession>
<feature type="chain" id="PRO_5040976366" evidence="3">
    <location>
        <begin position="20"/>
        <end position="258"/>
    </location>
</feature>
<reference evidence="4" key="1">
    <citation type="submission" date="2021-07" db="EMBL/GenBank/DDBJ databases">
        <title>Aureisphaera sp. CAU 1614 isolated from sea sediment.</title>
        <authorList>
            <person name="Kim W."/>
        </authorList>
    </citation>
    <scope>NUCLEOTIDE SEQUENCE</scope>
    <source>
        <strain evidence="4">CAU 1614</strain>
    </source>
</reference>
<dbReference type="GO" id="GO:0004519">
    <property type="term" value="F:endonuclease activity"/>
    <property type="evidence" value="ECO:0007669"/>
    <property type="project" value="InterPro"/>
</dbReference>
<comment type="caution">
    <text evidence="4">The sequence shown here is derived from an EMBL/GenBank/DDBJ whole genome shotgun (WGS) entry which is preliminary data.</text>
</comment>
<dbReference type="PANTHER" id="PTHR33146">
    <property type="entry name" value="ENDONUCLEASE 4"/>
    <property type="match status" value="1"/>
</dbReference>
<evidence type="ECO:0000256" key="2">
    <source>
        <dbReference type="ARBA" id="ARBA00022801"/>
    </source>
</evidence>
<keyword evidence="3" id="KW-0732">Signal</keyword>
<gene>
    <name evidence="4" type="ORF">KXJ69_13405</name>
</gene>
<dbReference type="Pfam" id="PF02265">
    <property type="entry name" value="S1-P1_nuclease"/>
    <property type="match status" value="1"/>
</dbReference>
<dbReference type="RefSeq" id="WP_219053634.1">
    <property type="nucleotide sequence ID" value="NZ_JAHWDP010000009.1"/>
</dbReference>